<dbReference type="InterPro" id="IPR027396">
    <property type="entry name" value="DsrEFH-like"/>
</dbReference>
<dbReference type="Gene3D" id="3.40.1260.10">
    <property type="entry name" value="DsrEFH-like"/>
    <property type="match status" value="1"/>
</dbReference>
<evidence type="ECO:0000313" key="1">
    <source>
        <dbReference type="EMBL" id="QGG79924.1"/>
    </source>
</evidence>
<keyword evidence="2" id="KW-1185">Reference proteome</keyword>
<evidence type="ECO:0008006" key="3">
    <source>
        <dbReference type="Google" id="ProtNLM"/>
    </source>
</evidence>
<protein>
    <recommendedName>
        <fullName evidence="3">DsrE/DsrF-like family protein</fullName>
    </recommendedName>
</protein>
<dbReference type="RefSeq" id="WP_153713428.1">
    <property type="nucleotide sequence ID" value="NZ_CP045871.1"/>
</dbReference>
<accession>A0A5Q2QA97</accession>
<dbReference type="SUPFAM" id="SSF75169">
    <property type="entry name" value="DsrEFH-like"/>
    <property type="match status" value="1"/>
</dbReference>
<dbReference type="EMBL" id="CP045871">
    <property type="protein sequence ID" value="QGG79924.1"/>
    <property type="molecule type" value="Genomic_DNA"/>
</dbReference>
<proteinExistence type="predicted"/>
<dbReference type="KEGG" id="llp:GH975_04755"/>
<gene>
    <name evidence="1" type="ORF">GH975_04755</name>
</gene>
<dbReference type="Proteomes" id="UP000388235">
    <property type="component" value="Chromosome"/>
</dbReference>
<evidence type="ECO:0000313" key="2">
    <source>
        <dbReference type="Proteomes" id="UP000388235"/>
    </source>
</evidence>
<sequence length="98" mass="10799">MTTLRLVIHAPTPEALDRGIRNLANFRRDQPGAEVELVVTGTAVRRAIALELDDPALRVCANSIATQMADVPADWETVPAAVSYLAQRQMHGWAYFRA</sequence>
<dbReference type="AlphaFoldDB" id="A0A5Q2QA97"/>
<organism evidence="1 2">
    <name type="scientific">Litorivicinus lipolyticus</name>
    <dbReference type="NCBI Taxonomy" id="418701"/>
    <lineage>
        <taxon>Bacteria</taxon>
        <taxon>Pseudomonadati</taxon>
        <taxon>Pseudomonadota</taxon>
        <taxon>Gammaproteobacteria</taxon>
        <taxon>Oceanospirillales</taxon>
        <taxon>Litorivicinaceae</taxon>
        <taxon>Litorivicinus</taxon>
    </lineage>
</organism>
<dbReference type="OrthoDB" id="8665200at2"/>
<name>A0A5Q2QA97_9GAMM</name>
<reference evidence="1 2" key="1">
    <citation type="submission" date="2019-11" db="EMBL/GenBank/DDBJ databases">
        <authorList>
            <person name="Khan S.A."/>
            <person name="Jeon C.O."/>
            <person name="Chun B.H."/>
        </authorList>
    </citation>
    <scope>NUCLEOTIDE SEQUENCE [LARGE SCALE GENOMIC DNA]</scope>
    <source>
        <strain evidence="1 2">IMCC 1097</strain>
    </source>
</reference>